<gene>
    <name evidence="1" type="ORF">EV663_101307</name>
</gene>
<evidence type="ECO:0000313" key="2">
    <source>
        <dbReference type="Proteomes" id="UP000295050"/>
    </source>
</evidence>
<name>A0A4R2RH61_9RHOB</name>
<dbReference type="RefSeq" id="WP_132949989.1">
    <property type="nucleotide sequence ID" value="NZ_SLXU01000001.1"/>
</dbReference>
<dbReference type="AlphaFoldDB" id="A0A4R2RH61"/>
<dbReference type="Proteomes" id="UP000295050">
    <property type="component" value="Unassembled WGS sequence"/>
</dbReference>
<evidence type="ECO:0000313" key="1">
    <source>
        <dbReference type="EMBL" id="TCP63042.1"/>
    </source>
</evidence>
<keyword evidence="2" id="KW-1185">Reference proteome</keyword>
<sequence>MAEIEARLLTQIDAARIDEETDPPRAVLLAACKLGRGQCVQVLRSMLSVTYEDRVLYSRVTVETAGGEPATCLGLFTKIVCTRP</sequence>
<proteinExistence type="predicted"/>
<organism evidence="1 2">
    <name type="scientific">Rhodovulum bhavnagarense</name>
    <dbReference type="NCBI Taxonomy" id="992286"/>
    <lineage>
        <taxon>Bacteria</taxon>
        <taxon>Pseudomonadati</taxon>
        <taxon>Pseudomonadota</taxon>
        <taxon>Alphaproteobacteria</taxon>
        <taxon>Rhodobacterales</taxon>
        <taxon>Paracoccaceae</taxon>
        <taxon>Rhodovulum</taxon>
    </lineage>
</organism>
<reference evidence="1 2" key="1">
    <citation type="submission" date="2019-03" db="EMBL/GenBank/DDBJ databases">
        <title>Genomic Encyclopedia of Type Strains, Phase IV (KMG-IV): sequencing the most valuable type-strain genomes for metagenomic binning, comparative biology and taxonomic classification.</title>
        <authorList>
            <person name="Goeker M."/>
        </authorList>
    </citation>
    <scope>NUCLEOTIDE SEQUENCE [LARGE SCALE GENOMIC DNA]</scope>
    <source>
        <strain evidence="1 2">DSM 24766</strain>
    </source>
</reference>
<protein>
    <submittedName>
        <fullName evidence="1">Uncharacterized protein</fullName>
    </submittedName>
</protein>
<dbReference type="OrthoDB" id="7868749at2"/>
<dbReference type="EMBL" id="SLXU01000001">
    <property type="protein sequence ID" value="TCP63042.1"/>
    <property type="molecule type" value="Genomic_DNA"/>
</dbReference>
<comment type="caution">
    <text evidence="1">The sequence shown here is derived from an EMBL/GenBank/DDBJ whole genome shotgun (WGS) entry which is preliminary data.</text>
</comment>
<accession>A0A4R2RH61</accession>